<keyword evidence="1 6" id="KW-0645">Protease</keyword>
<dbReference type="GO" id="GO:0006515">
    <property type="term" value="P:protein quality control for misfolded or incompletely synthesized proteins"/>
    <property type="evidence" value="ECO:0007669"/>
    <property type="project" value="TreeGrafter"/>
</dbReference>
<comment type="cofactor">
    <cofactor evidence="6">
        <name>Zn(2+)</name>
        <dbReference type="ChEBI" id="CHEBI:29105"/>
    </cofactor>
    <text evidence="6">Binds 1 zinc ion per subunit.</text>
</comment>
<dbReference type="InterPro" id="IPR001915">
    <property type="entry name" value="Peptidase_M48"/>
</dbReference>
<dbReference type="InterPro" id="IPR051156">
    <property type="entry name" value="Mito/Outer_Membr_Metalloprot"/>
</dbReference>
<dbReference type="Proteomes" id="UP000310066">
    <property type="component" value="Unassembled WGS sequence"/>
</dbReference>
<comment type="caution">
    <text evidence="8">The sequence shown here is derived from an EMBL/GenBank/DDBJ whole genome shotgun (WGS) entry which is preliminary data.</text>
</comment>
<dbReference type="AlphaFoldDB" id="A0A4V5N642"/>
<dbReference type="PANTHER" id="PTHR22726:SF1">
    <property type="entry name" value="METALLOENDOPEPTIDASE OMA1, MITOCHONDRIAL"/>
    <property type="match status" value="1"/>
</dbReference>
<evidence type="ECO:0000256" key="5">
    <source>
        <dbReference type="ARBA" id="ARBA00023049"/>
    </source>
</evidence>
<organism evidence="8 9">
    <name type="scientific">Friedmanniomyces endolithicus</name>
    <dbReference type="NCBI Taxonomy" id="329885"/>
    <lineage>
        <taxon>Eukaryota</taxon>
        <taxon>Fungi</taxon>
        <taxon>Dikarya</taxon>
        <taxon>Ascomycota</taxon>
        <taxon>Pezizomycotina</taxon>
        <taxon>Dothideomycetes</taxon>
        <taxon>Dothideomycetidae</taxon>
        <taxon>Mycosphaerellales</taxon>
        <taxon>Teratosphaeriaceae</taxon>
        <taxon>Friedmanniomyces</taxon>
    </lineage>
</organism>
<sequence>MISRSLRLFRTGFDLNASTFAPLPLRQPPHLSTVRTTFRRSQAQCRRPFHSSLPHRASYGRRQAFNYQTFRTTQTLFRRWAARPTFYYEAGALSAAVGGGYILCLEPVPVSGRYRFRIVPYSSEASQGAQMYQQTMQEFGSKLMGPDSREHRMVQRVMDRLIPHSGLEGEAWEVHVIDDPMQNAFVIPGGKVFVFRGILDVAQGDDGLAAVLGHEIAHNVAHHAAERMSQALPVMAVLLLLSVLGLDPGFGNMALNLAFTLPGSRKQEEEADYIGLMMMSESCYDPRAAMGLWSRMEQEEKQAPPQFLSTHPSSHNRLGLIQGWMPKAEQKLEASNCGMVTGYANDFRQQVNLPNWR</sequence>
<keyword evidence="2" id="KW-0479">Metal-binding</keyword>
<dbReference type="Gene3D" id="3.30.2010.10">
    <property type="entry name" value="Metalloproteases ('zincins'), catalytic domain"/>
    <property type="match status" value="1"/>
</dbReference>
<feature type="domain" description="Peptidase M48" evidence="7">
    <location>
        <begin position="150"/>
        <end position="324"/>
    </location>
</feature>
<keyword evidence="5 6" id="KW-0482">Metalloprotease</keyword>
<evidence type="ECO:0000256" key="3">
    <source>
        <dbReference type="ARBA" id="ARBA00022801"/>
    </source>
</evidence>
<name>A0A4V5N642_9PEZI</name>
<dbReference type="CDD" id="cd07331">
    <property type="entry name" value="M48C_Oma1_like"/>
    <property type="match status" value="1"/>
</dbReference>
<dbReference type="STRING" id="329885.A0A4V5N642"/>
<dbReference type="EMBL" id="NAJP01000081">
    <property type="protein sequence ID" value="TKA34399.1"/>
    <property type="molecule type" value="Genomic_DNA"/>
</dbReference>
<accession>A0A4V5N642</accession>
<evidence type="ECO:0000313" key="9">
    <source>
        <dbReference type="Proteomes" id="UP000310066"/>
    </source>
</evidence>
<dbReference type="Pfam" id="PF01435">
    <property type="entry name" value="Peptidase_M48"/>
    <property type="match status" value="1"/>
</dbReference>
<keyword evidence="4 6" id="KW-0862">Zinc</keyword>
<keyword evidence="3 6" id="KW-0378">Hydrolase</keyword>
<proteinExistence type="inferred from homology"/>
<evidence type="ECO:0000256" key="4">
    <source>
        <dbReference type="ARBA" id="ARBA00022833"/>
    </source>
</evidence>
<dbReference type="GO" id="GO:0046872">
    <property type="term" value="F:metal ion binding"/>
    <property type="evidence" value="ECO:0007669"/>
    <property type="project" value="UniProtKB-KW"/>
</dbReference>
<evidence type="ECO:0000256" key="6">
    <source>
        <dbReference type="RuleBase" id="RU003983"/>
    </source>
</evidence>
<dbReference type="GO" id="GO:0004222">
    <property type="term" value="F:metalloendopeptidase activity"/>
    <property type="evidence" value="ECO:0007669"/>
    <property type="project" value="InterPro"/>
</dbReference>
<reference evidence="8 9" key="1">
    <citation type="submission" date="2017-03" db="EMBL/GenBank/DDBJ databases">
        <title>Genomes of endolithic fungi from Antarctica.</title>
        <authorList>
            <person name="Coleine C."/>
            <person name="Masonjones S."/>
            <person name="Stajich J.E."/>
        </authorList>
    </citation>
    <scope>NUCLEOTIDE SEQUENCE [LARGE SCALE GENOMIC DNA]</scope>
    <source>
        <strain evidence="8 9">CCFEE 5311</strain>
    </source>
</reference>
<evidence type="ECO:0000256" key="1">
    <source>
        <dbReference type="ARBA" id="ARBA00022670"/>
    </source>
</evidence>
<gene>
    <name evidence="8" type="ORF">B0A54_15231</name>
</gene>
<dbReference type="OrthoDB" id="7464992at2759"/>
<dbReference type="GO" id="GO:0005743">
    <property type="term" value="C:mitochondrial inner membrane"/>
    <property type="evidence" value="ECO:0007669"/>
    <property type="project" value="TreeGrafter"/>
</dbReference>
<protein>
    <recommendedName>
        <fullName evidence="7">Peptidase M48 domain-containing protein</fullName>
    </recommendedName>
</protein>
<dbReference type="GO" id="GO:0034982">
    <property type="term" value="P:mitochondrial protein processing"/>
    <property type="evidence" value="ECO:0007669"/>
    <property type="project" value="TreeGrafter"/>
</dbReference>
<evidence type="ECO:0000313" key="8">
    <source>
        <dbReference type="EMBL" id="TKA34399.1"/>
    </source>
</evidence>
<comment type="similarity">
    <text evidence="6">Belongs to the peptidase M48 family.</text>
</comment>
<dbReference type="PANTHER" id="PTHR22726">
    <property type="entry name" value="METALLOENDOPEPTIDASE OMA1"/>
    <property type="match status" value="1"/>
</dbReference>
<evidence type="ECO:0000259" key="7">
    <source>
        <dbReference type="Pfam" id="PF01435"/>
    </source>
</evidence>
<evidence type="ECO:0000256" key="2">
    <source>
        <dbReference type="ARBA" id="ARBA00022723"/>
    </source>
</evidence>